<feature type="domain" description="PWWP" evidence="18">
    <location>
        <begin position="438"/>
        <end position="488"/>
    </location>
</feature>
<keyword evidence="20" id="KW-1185">Reference proteome</keyword>
<keyword evidence="12" id="KW-0539">Nucleus</keyword>
<evidence type="ECO:0000259" key="19">
    <source>
        <dbReference type="PROSITE" id="PS50865"/>
    </source>
</evidence>
<feature type="compositionally biased region" description="Polar residues" evidence="15">
    <location>
        <begin position="1"/>
        <end position="11"/>
    </location>
</feature>
<feature type="compositionally biased region" description="Polar residues" evidence="15">
    <location>
        <begin position="801"/>
        <end position="816"/>
    </location>
</feature>
<feature type="region of interest" description="Disordered" evidence="15">
    <location>
        <begin position="1592"/>
        <end position="1620"/>
    </location>
</feature>
<feature type="region of interest" description="Disordered" evidence="15">
    <location>
        <begin position="128"/>
        <end position="213"/>
    </location>
</feature>
<dbReference type="GO" id="GO:0005634">
    <property type="term" value="C:nucleus"/>
    <property type="evidence" value="ECO:0007669"/>
    <property type="project" value="UniProtKB-SubCell"/>
</dbReference>
<feature type="region of interest" description="Disordered" evidence="15">
    <location>
        <begin position="1527"/>
        <end position="1552"/>
    </location>
</feature>
<keyword evidence="6" id="KW-0862">Zinc</keyword>
<dbReference type="GO" id="GO:0005737">
    <property type="term" value="C:cytoplasm"/>
    <property type="evidence" value="ECO:0007669"/>
    <property type="project" value="TreeGrafter"/>
</dbReference>
<feature type="region of interest" description="Disordered" evidence="15">
    <location>
        <begin position="1145"/>
        <end position="1183"/>
    </location>
</feature>
<feature type="compositionally biased region" description="Low complexity" evidence="15">
    <location>
        <begin position="896"/>
        <end position="907"/>
    </location>
</feature>
<feature type="compositionally biased region" description="Low complexity" evidence="15">
    <location>
        <begin position="1155"/>
        <end position="1165"/>
    </location>
</feature>
<dbReference type="InterPro" id="IPR019786">
    <property type="entry name" value="Zinc_finger_PHD-type_CS"/>
</dbReference>
<feature type="region of interest" description="Disordered" evidence="15">
    <location>
        <begin position="1866"/>
        <end position="1888"/>
    </location>
</feature>
<evidence type="ECO:0000256" key="14">
    <source>
        <dbReference type="PROSITE-ProRule" id="PRU00134"/>
    </source>
</evidence>
<feature type="region of interest" description="Disordered" evidence="15">
    <location>
        <begin position="1295"/>
        <end position="1355"/>
    </location>
</feature>
<dbReference type="RefSeq" id="XP_030749690.1">
    <property type="nucleotide sequence ID" value="XM_030893830.1"/>
</dbReference>
<gene>
    <name evidence="21" type="primary">LOC115877583</name>
</gene>
<keyword evidence="10 13" id="KW-0103">Bromodomain</keyword>
<keyword evidence="9" id="KW-0805">Transcription regulation</keyword>
<feature type="compositionally biased region" description="Basic residues" evidence="15">
    <location>
        <begin position="130"/>
        <end position="139"/>
    </location>
</feature>
<organism evidence="20 21">
    <name type="scientific">Sitophilus oryzae</name>
    <name type="common">Rice weevil</name>
    <name type="synonym">Curculio oryzae</name>
    <dbReference type="NCBI Taxonomy" id="7048"/>
    <lineage>
        <taxon>Eukaryota</taxon>
        <taxon>Metazoa</taxon>
        <taxon>Ecdysozoa</taxon>
        <taxon>Arthropoda</taxon>
        <taxon>Hexapoda</taxon>
        <taxon>Insecta</taxon>
        <taxon>Pterygota</taxon>
        <taxon>Neoptera</taxon>
        <taxon>Endopterygota</taxon>
        <taxon>Coleoptera</taxon>
        <taxon>Polyphaga</taxon>
        <taxon>Cucujiformia</taxon>
        <taxon>Curculionidae</taxon>
        <taxon>Dryophthorinae</taxon>
        <taxon>Sitophilus</taxon>
    </lineage>
</organism>
<dbReference type="GO" id="GO:0008270">
    <property type="term" value="F:zinc ion binding"/>
    <property type="evidence" value="ECO:0007669"/>
    <property type="project" value="UniProtKB-KW"/>
</dbReference>
<dbReference type="GeneID" id="115877583"/>
<dbReference type="InterPro" id="IPR044075">
    <property type="entry name" value="PRKCBP1_PHD"/>
</dbReference>
<evidence type="ECO:0000256" key="12">
    <source>
        <dbReference type="ARBA" id="ARBA00023242"/>
    </source>
</evidence>
<dbReference type="InterPro" id="IPR019787">
    <property type="entry name" value="Znf_PHD-finger"/>
</dbReference>
<dbReference type="SMART" id="SM00249">
    <property type="entry name" value="PHD"/>
    <property type="match status" value="1"/>
</dbReference>
<dbReference type="CDD" id="cd15538">
    <property type="entry name" value="PHD_PRKCBP1"/>
    <property type="match status" value="1"/>
</dbReference>
<evidence type="ECO:0000259" key="16">
    <source>
        <dbReference type="PROSITE" id="PS50014"/>
    </source>
</evidence>
<dbReference type="PROSITE" id="PS50865">
    <property type="entry name" value="ZF_MYND_2"/>
    <property type="match status" value="1"/>
</dbReference>
<feature type="compositionally biased region" description="Low complexity" evidence="15">
    <location>
        <begin position="1482"/>
        <end position="1492"/>
    </location>
</feature>
<feature type="compositionally biased region" description="Polar residues" evidence="15">
    <location>
        <begin position="1527"/>
        <end position="1549"/>
    </location>
</feature>
<dbReference type="PROSITE" id="PS01360">
    <property type="entry name" value="ZF_MYND_1"/>
    <property type="match status" value="1"/>
</dbReference>
<dbReference type="PROSITE" id="PS50016">
    <property type="entry name" value="ZF_PHD_2"/>
    <property type="match status" value="1"/>
</dbReference>
<dbReference type="GO" id="GO:0003714">
    <property type="term" value="F:transcription corepressor activity"/>
    <property type="evidence" value="ECO:0007669"/>
    <property type="project" value="TreeGrafter"/>
</dbReference>
<feature type="compositionally biased region" description="Polar residues" evidence="15">
    <location>
        <begin position="963"/>
        <end position="973"/>
    </location>
</feature>
<feature type="region of interest" description="Disordered" evidence="15">
    <location>
        <begin position="1470"/>
        <end position="1496"/>
    </location>
</feature>
<evidence type="ECO:0000313" key="20">
    <source>
        <dbReference type="Proteomes" id="UP000504635"/>
    </source>
</evidence>
<evidence type="ECO:0000256" key="11">
    <source>
        <dbReference type="ARBA" id="ARBA00023163"/>
    </source>
</evidence>
<evidence type="ECO:0000256" key="13">
    <source>
        <dbReference type="PROSITE-ProRule" id="PRU00035"/>
    </source>
</evidence>
<dbReference type="PROSITE" id="PS01359">
    <property type="entry name" value="ZF_PHD_1"/>
    <property type="match status" value="1"/>
</dbReference>
<evidence type="ECO:0000256" key="15">
    <source>
        <dbReference type="SAM" id="MobiDB-lite"/>
    </source>
</evidence>
<feature type="compositionally biased region" description="Low complexity" evidence="15">
    <location>
        <begin position="974"/>
        <end position="989"/>
    </location>
</feature>
<dbReference type="InParanoid" id="A0A6J2XFF4"/>
<evidence type="ECO:0000313" key="21">
    <source>
        <dbReference type="RefSeq" id="XP_030749690.1"/>
    </source>
</evidence>
<evidence type="ECO:0000256" key="7">
    <source>
        <dbReference type="ARBA" id="ARBA00022853"/>
    </source>
</evidence>
<feature type="compositionally biased region" description="Polar residues" evidence="15">
    <location>
        <begin position="38"/>
        <end position="80"/>
    </location>
</feature>
<name>A0A6J2XFF4_SITOR</name>
<dbReference type="SUPFAM" id="SSF63748">
    <property type="entry name" value="Tudor/PWWP/MBT"/>
    <property type="match status" value="1"/>
</dbReference>
<dbReference type="SUPFAM" id="SSF47370">
    <property type="entry name" value="Bromodomain"/>
    <property type="match status" value="1"/>
</dbReference>
<evidence type="ECO:0000256" key="8">
    <source>
        <dbReference type="ARBA" id="ARBA00022990"/>
    </source>
</evidence>
<dbReference type="PROSITE" id="PS50014">
    <property type="entry name" value="BROMODOMAIN_2"/>
    <property type="match status" value="1"/>
</dbReference>
<dbReference type="Gene3D" id="6.10.140.2220">
    <property type="match status" value="1"/>
</dbReference>
<feature type="compositionally biased region" description="Basic and acidic residues" evidence="15">
    <location>
        <begin position="1080"/>
        <end position="1091"/>
    </location>
</feature>
<keyword evidence="5 14" id="KW-0863">Zinc-finger</keyword>
<dbReference type="PANTHER" id="PTHR46453">
    <property type="entry name" value="PROTEIN KINASE C-BINDING PROTEIN 1"/>
    <property type="match status" value="1"/>
</dbReference>
<feature type="region of interest" description="Disordered" evidence="15">
    <location>
        <begin position="543"/>
        <end position="755"/>
    </location>
</feature>
<dbReference type="SMART" id="SM00293">
    <property type="entry name" value="PWWP"/>
    <property type="match status" value="1"/>
</dbReference>
<feature type="compositionally biased region" description="Polar residues" evidence="15">
    <location>
        <begin position="1314"/>
        <end position="1323"/>
    </location>
</feature>
<dbReference type="InterPro" id="IPR001965">
    <property type="entry name" value="Znf_PHD"/>
</dbReference>
<sequence length="1904" mass="211058">MSSQDDNQNGGTSKGPILIERNKEDIAEPVSTASAILVSSENANDNSNQVSDTKCHISVSSKTDSVDDNTQPSISNANENQEPKEKINKVTNESNEASSKSDHDDASAQSRELKLLLALSKEANLDTNLSRKRKSLGVRRKTENRGSPNKGAKIQYPVTAESELEMEIQHTEDPQLENKSDNFLGSPSFKAAKRKKGSLSDASGDGAAEESAKKNRKLLISDVTMFKPNKDMFCWRCHKDNVNIACETCPRSYHQKCLKQTINNQDHWPCPECVSILKAESTHTRSPALKGMTLEHLCSLLKFAVNRMTQCQGSEPFINAVNEADFPEYRKYIIQPMDLTLIRKNIKENLYGSTQAFEADAKWILHNSIIFNSYMEMSLKSEDNSFQGKKYHSKLTTVAKGIIKICKQEMAEIENCPTCYLNANTKKNTWFVEVCPKPHLLVWAKLRGFPFWPGKAMSCKDGMVDVRFFGAHDRAWVPEKECFLYSPKDPNSFRVKRADIEECVEELNVHVINLKKEFGEFRYPPFKTPVDPNNEAKQLQVFLPQYKPNTKNVKTPKKQFADKTKIDSAKQEKDSSKNESKEEPKENKEKIIHNDDEIIAGYGTDDDEIPEINTELRKKFMKSSEEDEKLEGDDDDDTQVPSNIEPDKNGLNEIVLTKGALKSFPADRKNEDLNSSSILTESNDTTTKPSKKVDDDAQSKKSLRRDSDAKSDSARLSDKINHVDISENMEISLGNEKGSVGYSENISSNSSECSSDFGVEIKKKPVQVDVDNVEFTISPASKLKMSDKLIGRLSDKDNTSKDSPSTSNANSESLQNVKRDLNSDKSAHTTKLIEKLKEIVQPAEPSVDSELSSDTFDPVSSTNESHIEYIHEDEVNESDTGEVTEVTKEKETALVSTSSTETKTSSADSHELDKSDVSNMEINDQDEDNDQSSDENSADENTPLSVISKLKSNDVLSSHKAVDSQNLSKESATSNDSVVLSDKSLSESSSDPKKKSNSPELVQEKEVIRKESSKKASEQSDENDIVFTIDDEDVEEAQPVEDPLKDVEINIDKEKIINIIHSSLSDSSNSPEKPASSSEKTIRMEVDERKTSTPNVKKRKLVEGDKPETMDKIIKIVSTEIILAKGSDKENQNKNESPLLQKSLESQKSLKHSSTHTSPSGSTRSSLHEAPFEIKSEPESESEVGNVLYMEAKKKYLSALNILEKSDQLTSKPKTNNEIRTRSKTEEKREQGRIIDNLTKIIDEVAVNYSANHENDGEPPVKKKIVAVNSVSASDNCEIFVKSFAKIAPDSTENNNKITFPTPPLKHRARKSFPQPNYSKNTIKVTPKLVKEPPKVPPAPVVVQSKPNADTPKSVSKTTTAICVPLTTTVTTAAPQPTSKLSVPSLSQIEGVRPTNGYLILQQPQQDNLLFIPPNSSLNYTSTLGNQMVSMTPCLVSAPTSTALRQFTQPPTIWTPNAAAVQLKPSLNLNSSQNYIPQGERNNNNNSNNNDNPPLPNLAIPVTTANTTTNMSLPIICSTLIENPNNNASLSKNPTNSNNTETTREAVTNETERAVTAEPEVISHTNPPDEFAVLNSLGAENISKAVSEIIKKPPPKLKPRPPGALSQQFSEGLPSSAGPVTSRINSVAHKLSDYFRGMLIETLEDLGKTSNPEATIANLKLEIETLRHRHAIELSEIEKNMCLILKDVQRSIVEDRDRLIEQTRAVCETEAIKRIEEAKSKQWCANCSKEAQFYCCWNTSYCDYPCQQKHWPTHMNKCTQNINQPQSTPTTMLRPNTQQLILRPANPPPKGGNLGRVITKPLQKVYVNRNMANSKGMRVQTTAGNVLTMMETTPGNYQLMSNSLLRPSNSNSNLKTGNVISLVPSATSSTNSNLPKKNAAPPKQPVKILNQSVAVATISEEDSD</sequence>
<dbReference type="FunFam" id="6.10.140.2220:FF:000002">
    <property type="entry name" value="Protein kinase C-binding protein 1 isoform C"/>
    <property type="match status" value="1"/>
</dbReference>
<feature type="compositionally biased region" description="Acidic residues" evidence="15">
    <location>
        <begin position="625"/>
        <end position="638"/>
    </location>
</feature>
<keyword evidence="11" id="KW-0804">Transcription</keyword>
<dbReference type="SUPFAM" id="SSF57903">
    <property type="entry name" value="FYVE/PHD zinc finger"/>
    <property type="match status" value="1"/>
</dbReference>
<feature type="compositionally biased region" description="Basic and acidic residues" evidence="15">
    <location>
        <begin position="1166"/>
        <end position="1178"/>
    </location>
</feature>
<evidence type="ECO:0000256" key="4">
    <source>
        <dbReference type="ARBA" id="ARBA00022723"/>
    </source>
</evidence>
<dbReference type="Gene3D" id="1.20.920.10">
    <property type="entry name" value="Bromodomain-like"/>
    <property type="match status" value="1"/>
</dbReference>
<feature type="compositionally biased region" description="Polar residues" evidence="15">
    <location>
        <begin position="673"/>
        <end position="688"/>
    </location>
</feature>
<dbReference type="Pfam" id="PF00855">
    <property type="entry name" value="PWWP"/>
    <property type="match status" value="1"/>
</dbReference>
<evidence type="ECO:0000256" key="10">
    <source>
        <dbReference type="ARBA" id="ARBA00023117"/>
    </source>
</evidence>
<feature type="compositionally biased region" description="Acidic residues" evidence="15">
    <location>
        <begin position="923"/>
        <end position="938"/>
    </location>
</feature>
<dbReference type="Proteomes" id="UP000504635">
    <property type="component" value="Unplaced"/>
</dbReference>
<evidence type="ECO:0000256" key="1">
    <source>
        <dbReference type="ARBA" id="ARBA00004123"/>
    </source>
</evidence>
<accession>A0A6J2XFF4</accession>
<evidence type="ECO:0000256" key="9">
    <source>
        <dbReference type="ARBA" id="ARBA00023015"/>
    </source>
</evidence>
<feature type="compositionally biased region" description="Basic and acidic residues" evidence="15">
    <location>
        <begin position="559"/>
        <end position="596"/>
    </location>
</feature>
<dbReference type="OrthoDB" id="298344at2759"/>
<dbReference type="InterPro" id="IPR057053">
    <property type="entry name" value="MYND_ZMYND11_ZMYD8"/>
</dbReference>
<feature type="compositionally biased region" description="Basic and acidic residues" evidence="15">
    <location>
        <begin position="99"/>
        <end position="109"/>
    </location>
</feature>
<feature type="compositionally biased region" description="Basic and acidic residues" evidence="15">
    <location>
        <begin position="691"/>
        <end position="725"/>
    </location>
</feature>
<evidence type="ECO:0000256" key="2">
    <source>
        <dbReference type="ARBA" id="ARBA00004286"/>
    </source>
</evidence>
<dbReference type="InterPro" id="IPR018359">
    <property type="entry name" value="Bromodomain_CS"/>
</dbReference>
<feature type="compositionally biased region" description="Basic and acidic residues" evidence="15">
    <location>
        <begin position="1002"/>
        <end position="1018"/>
    </location>
</feature>
<feature type="compositionally biased region" description="Basic and acidic residues" evidence="15">
    <location>
        <begin position="167"/>
        <end position="180"/>
    </location>
</feature>
<dbReference type="PROSITE" id="PS50812">
    <property type="entry name" value="PWWP"/>
    <property type="match status" value="1"/>
</dbReference>
<feature type="compositionally biased region" description="Basic and acidic residues" evidence="15">
    <location>
        <begin position="1215"/>
        <end position="1230"/>
    </location>
</feature>
<evidence type="ECO:0000259" key="18">
    <source>
        <dbReference type="PROSITE" id="PS50812"/>
    </source>
</evidence>
<feature type="region of interest" description="Disordered" evidence="15">
    <location>
        <begin position="1208"/>
        <end position="1230"/>
    </location>
</feature>
<protein>
    <submittedName>
        <fullName evidence="21">Protein kinase C-binding protein 1-like</fullName>
    </submittedName>
</protein>
<keyword evidence="4" id="KW-0479">Metal-binding</keyword>
<feature type="compositionally biased region" description="Low complexity" evidence="15">
    <location>
        <begin position="743"/>
        <end position="755"/>
    </location>
</feature>
<dbReference type="KEGG" id="soy:115877583"/>
<dbReference type="GO" id="GO:0140006">
    <property type="term" value="F:histone H3 reader activity"/>
    <property type="evidence" value="ECO:0007669"/>
    <property type="project" value="UniProtKB-ARBA"/>
</dbReference>
<dbReference type="SMART" id="SM00297">
    <property type="entry name" value="BROMO"/>
    <property type="match status" value="1"/>
</dbReference>
<dbReference type="Pfam" id="PF00439">
    <property type="entry name" value="Bromodomain"/>
    <property type="match status" value="1"/>
</dbReference>
<feature type="region of interest" description="Disordered" evidence="15">
    <location>
        <begin position="1"/>
        <end position="26"/>
    </location>
</feature>
<dbReference type="InterPro" id="IPR056987">
    <property type="entry name" value="ZMYND8_CC"/>
</dbReference>
<dbReference type="InterPro" id="IPR001487">
    <property type="entry name" value="Bromodomain"/>
</dbReference>
<dbReference type="Pfam" id="PF23460">
    <property type="entry name" value="ZMYND8_CC"/>
    <property type="match status" value="1"/>
</dbReference>
<evidence type="ECO:0000259" key="17">
    <source>
        <dbReference type="PROSITE" id="PS50016"/>
    </source>
</evidence>
<feature type="domain" description="MYND-type" evidence="19">
    <location>
        <begin position="1724"/>
        <end position="1758"/>
    </location>
</feature>
<dbReference type="InterPro" id="IPR000313">
    <property type="entry name" value="PWWP_dom"/>
</dbReference>
<feature type="domain" description="PHD-type" evidence="17">
    <location>
        <begin position="231"/>
        <end position="276"/>
    </location>
</feature>
<feature type="region of interest" description="Disordered" evidence="15">
    <location>
        <begin position="1061"/>
        <end position="1108"/>
    </location>
</feature>
<dbReference type="InterPro" id="IPR002893">
    <property type="entry name" value="Znf_MYND"/>
</dbReference>
<reference evidence="21" key="1">
    <citation type="submission" date="2025-08" db="UniProtKB">
        <authorList>
            <consortium name="RefSeq"/>
        </authorList>
    </citation>
    <scope>IDENTIFICATION</scope>
    <source>
        <tissue evidence="21">Gonads</tissue>
    </source>
</reference>
<dbReference type="InterPro" id="IPR036427">
    <property type="entry name" value="Bromodomain-like_sf"/>
</dbReference>
<feature type="compositionally biased region" description="Basic and acidic residues" evidence="15">
    <location>
        <begin position="614"/>
        <end position="624"/>
    </location>
</feature>
<evidence type="ECO:0000256" key="5">
    <source>
        <dbReference type="ARBA" id="ARBA00022771"/>
    </source>
</evidence>
<proteinExistence type="predicted"/>
<feature type="compositionally biased region" description="Low complexity" evidence="15">
    <location>
        <begin position="1061"/>
        <end position="1079"/>
    </location>
</feature>
<feature type="domain" description="Bromo" evidence="16">
    <location>
        <begin position="309"/>
        <end position="379"/>
    </location>
</feature>
<feature type="region of interest" description="Disordered" evidence="15">
    <location>
        <begin position="786"/>
        <end position="1025"/>
    </location>
</feature>
<dbReference type="FunCoup" id="A0A6J2XFF4">
    <property type="interactions" value="2529"/>
</dbReference>
<dbReference type="GO" id="GO:0005694">
    <property type="term" value="C:chromosome"/>
    <property type="evidence" value="ECO:0007669"/>
    <property type="project" value="UniProtKB-SubCell"/>
</dbReference>
<dbReference type="PROSITE" id="PS00633">
    <property type="entry name" value="BROMODOMAIN_1"/>
    <property type="match status" value="1"/>
</dbReference>
<feature type="region of interest" description="Disordered" evidence="15">
    <location>
        <begin position="38"/>
        <end position="109"/>
    </location>
</feature>
<dbReference type="SUPFAM" id="SSF144232">
    <property type="entry name" value="HIT/MYND zinc finger-like"/>
    <property type="match status" value="1"/>
</dbReference>
<feature type="compositionally biased region" description="Polar residues" evidence="15">
    <location>
        <begin position="1866"/>
        <end position="1875"/>
    </location>
</feature>
<keyword evidence="8" id="KW-0007">Acetylation</keyword>
<evidence type="ECO:0000256" key="6">
    <source>
        <dbReference type="ARBA" id="ARBA00022833"/>
    </source>
</evidence>
<dbReference type="InterPro" id="IPR013083">
    <property type="entry name" value="Znf_RING/FYVE/PHD"/>
</dbReference>
<keyword evidence="3" id="KW-0158">Chromosome</keyword>
<feature type="compositionally biased region" description="Basic and acidic residues" evidence="15">
    <location>
        <begin position="786"/>
        <end position="800"/>
    </location>
</feature>
<comment type="subcellular location">
    <subcellularLocation>
        <location evidence="2">Chromosome</location>
    </subcellularLocation>
    <subcellularLocation>
        <location evidence="1">Nucleus</location>
    </subcellularLocation>
</comment>
<feature type="compositionally biased region" description="Basic and acidic residues" evidence="15">
    <location>
        <begin position="817"/>
        <end position="838"/>
    </location>
</feature>
<dbReference type="Gene3D" id="2.30.30.140">
    <property type="match status" value="1"/>
</dbReference>
<evidence type="ECO:0000256" key="3">
    <source>
        <dbReference type="ARBA" id="ARBA00022454"/>
    </source>
</evidence>
<dbReference type="CDD" id="cd20160">
    <property type="entry name" value="PWWP_PRKCBP1"/>
    <property type="match status" value="1"/>
</dbReference>
<dbReference type="Pfam" id="PF24324">
    <property type="entry name" value="MYND_ZMYND11_ZMYD8"/>
    <property type="match status" value="1"/>
</dbReference>
<dbReference type="Gene3D" id="3.30.40.10">
    <property type="entry name" value="Zinc/RING finger domain, C3HC4 (zinc finger)"/>
    <property type="match status" value="1"/>
</dbReference>
<dbReference type="InterPro" id="IPR011011">
    <property type="entry name" value="Znf_FYVE_PHD"/>
</dbReference>
<keyword evidence="7" id="KW-0156">Chromatin regulator</keyword>
<feature type="compositionally biased region" description="Polar residues" evidence="15">
    <location>
        <begin position="849"/>
        <end position="864"/>
    </location>
</feature>
<dbReference type="PANTHER" id="PTHR46453:SF5">
    <property type="entry name" value="PROTEIN KINASE C-BINDING PROTEIN 1 ISOFORM X1"/>
    <property type="match status" value="1"/>
</dbReference>